<organism evidence="2 3">
    <name type="scientific">Desulfovibrio piger ATCC 29098</name>
    <dbReference type="NCBI Taxonomy" id="411464"/>
    <lineage>
        <taxon>Bacteria</taxon>
        <taxon>Pseudomonadati</taxon>
        <taxon>Thermodesulfobacteriota</taxon>
        <taxon>Desulfovibrionia</taxon>
        <taxon>Desulfovibrionales</taxon>
        <taxon>Desulfovibrionaceae</taxon>
        <taxon>Desulfovibrio</taxon>
    </lineage>
</organism>
<evidence type="ECO:0000313" key="2">
    <source>
        <dbReference type="EMBL" id="EEB33674.1"/>
    </source>
</evidence>
<reference evidence="2 3" key="1">
    <citation type="submission" date="2008-10" db="EMBL/GenBank/DDBJ databases">
        <title>Draft genome sequence of Desulvovibrio piger (ATCC 29098).</title>
        <authorList>
            <person name="Sudarsanam P."/>
            <person name="Ley R."/>
            <person name="Guruge J."/>
            <person name="Turnbaugh P.J."/>
            <person name="Mahowald M."/>
            <person name="Liep D."/>
            <person name="Gordon J."/>
        </authorList>
    </citation>
    <scope>NUCLEOTIDE SEQUENCE [LARGE SCALE GENOMIC DNA]</scope>
    <source>
        <strain evidence="2 3">ATCC 29098</strain>
    </source>
</reference>
<dbReference type="HOGENOM" id="CLU_2989295_0_0_7"/>
<accession>B6WTI2</accession>
<feature type="region of interest" description="Disordered" evidence="1">
    <location>
        <begin position="1"/>
        <end position="25"/>
    </location>
</feature>
<dbReference type="Proteomes" id="UP000003676">
    <property type="component" value="Unassembled WGS sequence"/>
</dbReference>
<dbReference type="EMBL" id="ABXU01000033">
    <property type="protein sequence ID" value="EEB33674.1"/>
    <property type="molecule type" value="Genomic_DNA"/>
</dbReference>
<gene>
    <name evidence="2" type="ORF">DESPIG_01388</name>
</gene>
<proteinExistence type="predicted"/>
<evidence type="ECO:0000256" key="1">
    <source>
        <dbReference type="SAM" id="MobiDB-lite"/>
    </source>
</evidence>
<protein>
    <submittedName>
        <fullName evidence="2">Uncharacterized protein</fullName>
    </submittedName>
</protein>
<sequence>MGHLPCRTHGGQTSRAEAAPDSRPQGFCPAFPPPVLRCTARASPNSVPSFHPCIPGP</sequence>
<name>B6WTI2_9BACT</name>
<comment type="caution">
    <text evidence="2">The sequence shown here is derived from an EMBL/GenBank/DDBJ whole genome shotgun (WGS) entry which is preliminary data.</text>
</comment>
<evidence type="ECO:0000313" key="3">
    <source>
        <dbReference type="Proteomes" id="UP000003676"/>
    </source>
</evidence>
<dbReference type="AlphaFoldDB" id="B6WTI2"/>
<reference evidence="2 3" key="2">
    <citation type="submission" date="2008-10" db="EMBL/GenBank/DDBJ databases">
        <authorList>
            <person name="Fulton L."/>
            <person name="Clifton S."/>
            <person name="Fulton B."/>
            <person name="Xu J."/>
            <person name="Minx P."/>
            <person name="Pepin K.H."/>
            <person name="Johnson M."/>
            <person name="Bhonagiri V."/>
            <person name="Nash W.E."/>
            <person name="Mardis E.R."/>
            <person name="Wilson R.K."/>
        </authorList>
    </citation>
    <scope>NUCLEOTIDE SEQUENCE [LARGE SCALE GENOMIC DNA]</scope>
    <source>
        <strain evidence="2 3">ATCC 29098</strain>
    </source>
</reference>